<dbReference type="Gene3D" id="3.40.50.2300">
    <property type="match status" value="2"/>
</dbReference>
<dbReference type="InterPro" id="IPR028081">
    <property type="entry name" value="Leu-bd"/>
</dbReference>
<dbReference type="InterPro" id="IPR028082">
    <property type="entry name" value="Peripla_BP_I"/>
</dbReference>
<proteinExistence type="predicted"/>
<accession>A0A495R133</accession>
<evidence type="ECO:0000259" key="3">
    <source>
        <dbReference type="Pfam" id="PF13458"/>
    </source>
</evidence>
<dbReference type="PANTHER" id="PTHR30483:SF6">
    <property type="entry name" value="PERIPLASMIC BINDING PROTEIN OF ABC TRANSPORTER FOR NATURAL AMINO ACIDS"/>
    <property type="match status" value="1"/>
</dbReference>
<dbReference type="AlphaFoldDB" id="A0A495R133"/>
<dbReference type="CDD" id="cd19987">
    <property type="entry name" value="PBP1_SBP-like"/>
    <property type="match status" value="1"/>
</dbReference>
<dbReference type="EMBL" id="RBWW01000001">
    <property type="protein sequence ID" value="RKS80766.1"/>
    <property type="molecule type" value="Genomic_DNA"/>
</dbReference>
<dbReference type="Pfam" id="PF13458">
    <property type="entry name" value="Peripla_BP_6"/>
    <property type="match status" value="1"/>
</dbReference>
<keyword evidence="5" id="KW-1185">Reference proteome</keyword>
<evidence type="ECO:0000256" key="2">
    <source>
        <dbReference type="SAM" id="MobiDB-lite"/>
    </source>
</evidence>
<protein>
    <submittedName>
        <fullName evidence="4">Amino acid/amide ABC transporter substrate-binding protein (HAAT family)</fullName>
    </submittedName>
</protein>
<feature type="domain" description="Leucine-binding protein" evidence="3">
    <location>
        <begin position="78"/>
        <end position="428"/>
    </location>
</feature>
<feature type="compositionally biased region" description="Gly residues" evidence="2">
    <location>
        <begin position="40"/>
        <end position="61"/>
    </location>
</feature>
<gene>
    <name evidence="4" type="ORF">BDK61_0025</name>
</gene>
<dbReference type="SUPFAM" id="SSF53822">
    <property type="entry name" value="Periplasmic binding protein-like I"/>
    <property type="match status" value="1"/>
</dbReference>
<evidence type="ECO:0000313" key="4">
    <source>
        <dbReference type="EMBL" id="RKS80766.1"/>
    </source>
</evidence>
<dbReference type="InterPro" id="IPR051010">
    <property type="entry name" value="BCAA_transport"/>
</dbReference>
<keyword evidence="1" id="KW-0732">Signal</keyword>
<sequence>MIDTDTVWNMPTNGSSVNRRQLLKSTGVAGVAGLTGLAGCSGGDGGDGGGDGGDGGDGGGDGGDDYPSLGNFPVEGDTVTFGFNVPQSGPYSSEGQDELRAYELAQKHLNNGGGWVDSFEALSGDGVLGYTVDSVNGDTATDADTARQAASRMINRDDVVMISGGSSSAVAIAVQGLCQTENVMFMACLTHSNDTTGKDCARYGFREMFNAYMTGQALAPVLESEYGSDNSFYQLYADYSWGQTQQDSMNQFLSEIGWEEVDSVPTPLGTSDFSSYLSEAANSGADVLVLNHYGLDGANSVSQAVDAGIDEDMELVVPLYNRPMAQAAGGSIEGIYGTIAWDSQIDNEASNAFTQAFQDEYDRVPSGPAQLAYSQTLQYAAAAERAGTFYPPEVIRQLEDYEYSNIGMGQETMRACDHQAQRDIPVAQGLPASEQSDGNFIDIVEITSRDDVGYACDSGPAAECELGEYGDE</sequence>
<organism evidence="4 5">
    <name type="scientific">Haloarcula quadrata</name>
    <dbReference type="NCBI Taxonomy" id="182779"/>
    <lineage>
        <taxon>Archaea</taxon>
        <taxon>Methanobacteriati</taxon>
        <taxon>Methanobacteriota</taxon>
        <taxon>Stenosarchaea group</taxon>
        <taxon>Halobacteria</taxon>
        <taxon>Halobacteriales</taxon>
        <taxon>Haloarculaceae</taxon>
        <taxon>Haloarcula</taxon>
    </lineage>
</organism>
<reference evidence="4 5" key="1">
    <citation type="submission" date="2018-10" db="EMBL/GenBank/DDBJ databases">
        <title>Genomic Encyclopedia of Archaeal and Bacterial Type Strains, Phase II (KMG-II): from individual species to whole genera.</title>
        <authorList>
            <person name="Goeker M."/>
        </authorList>
    </citation>
    <scope>NUCLEOTIDE SEQUENCE [LARGE SCALE GENOMIC DNA]</scope>
    <source>
        <strain evidence="4 5">DSM 11927</strain>
    </source>
</reference>
<comment type="caution">
    <text evidence="4">The sequence shown here is derived from an EMBL/GenBank/DDBJ whole genome shotgun (WGS) entry which is preliminary data.</text>
</comment>
<dbReference type="PANTHER" id="PTHR30483">
    <property type="entry name" value="LEUCINE-SPECIFIC-BINDING PROTEIN"/>
    <property type="match status" value="1"/>
</dbReference>
<evidence type="ECO:0000313" key="5">
    <source>
        <dbReference type="Proteomes" id="UP000268233"/>
    </source>
</evidence>
<evidence type="ECO:0000256" key="1">
    <source>
        <dbReference type="ARBA" id="ARBA00022729"/>
    </source>
</evidence>
<name>A0A495R133_9EURY</name>
<feature type="region of interest" description="Disordered" evidence="2">
    <location>
        <begin position="40"/>
        <end position="71"/>
    </location>
</feature>
<dbReference type="Proteomes" id="UP000268233">
    <property type="component" value="Unassembled WGS sequence"/>
</dbReference>